<evidence type="ECO:0000313" key="3">
    <source>
        <dbReference type="Proteomes" id="UP000694383"/>
    </source>
</evidence>
<reference evidence="2" key="1">
    <citation type="submission" date="2025-08" db="UniProtKB">
        <authorList>
            <consortium name="Ensembl"/>
        </authorList>
    </citation>
    <scope>IDENTIFICATION</scope>
</reference>
<feature type="chain" id="PRO_5034539339" evidence="1">
    <location>
        <begin position="24"/>
        <end position="225"/>
    </location>
</feature>
<evidence type="ECO:0000313" key="2">
    <source>
        <dbReference type="Ensembl" id="ENSOSIP00000041202.1"/>
    </source>
</evidence>
<feature type="signal peptide" evidence="1">
    <location>
        <begin position="1"/>
        <end position="23"/>
    </location>
</feature>
<dbReference type="InterPro" id="IPR012674">
    <property type="entry name" value="Calycin"/>
</dbReference>
<protein>
    <submittedName>
        <fullName evidence="2">Uncharacterized protein</fullName>
    </submittedName>
</protein>
<sequence>MPLLFRNAALLLVLLGCCPASAADDCDLPMKVERHDLHQLSDVRWVLVEAFTDYPAGQNILRSAGSSTVEMKQNGDNRTFLITEAIRANGTCIFFRFNMSIPNPDASNHSLHLVSAGVKEVDGEVSPYDDQGRAHMYQSIPGSLVTLYNLVFQGRPARTLLMYRREGEHQDIDELKAASSEHRRIAECLKFNVPADFLYDGKTGRWCFNFCDIAMFLQSFTKHVH</sequence>
<organism evidence="2 3">
    <name type="scientific">Oryzias sinensis</name>
    <name type="common">Chinese medaka</name>
    <dbReference type="NCBI Taxonomy" id="183150"/>
    <lineage>
        <taxon>Eukaryota</taxon>
        <taxon>Metazoa</taxon>
        <taxon>Chordata</taxon>
        <taxon>Craniata</taxon>
        <taxon>Vertebrata</taxon>
        <taxon>Euteleostomi</taxon>
        <taxon>Actinopterygii</taxon>
        <taxon>Neopterygii</taxon>
        <taxon>Teleostei</taxon>
        <taxon>Neoteleostei</taxon>
        <taxon>Acanthomorphata</taxon>
        <taxon>Ovalentaria</taxon>
        <taxon>Atherinomorphae</taxon>
        <taxon>Beloniformes</taxon>
        <taxon>Adrianichthyidae</taxon>
        <taxon>Oryziinae</taxon>
        <taxon>Oryzias</taxon>
    </lineage>
</organism>
<reference evidence="2" key="2">
    <citation type="submission" date="2025-09" db="UniProtKB">
        <authorList>
            <consortium name="Ensembl"/>
        </authorList>
    </citation>
    <scope>IDENTIFICATION</scope>
</reference>
<proteinExistence type="predicted"/>
<dbReference type="Proteomes" id="UP000694383">
    <property type="component" value="Unplaced"/>
</dbReference>
<dbReference type="AlphaFoldDB" id="A0A8C7ZBT0"/>
<dbReference type="Gene3D" id="2.40.128.20">
    <property type="match status" value="1"/>
</dbReference>
<dbReference type="GeneTree" id="ENSGT00940000168606"/>
<name>A0A8C7ZBT0_9TELE</name>
<evidence type="ECO:0000256" key="1">
    <source>
        <dbReference type="SAM" id="SignalP"/>
    </source>
</evidence>
<dbReference type="PROSITE" id="PS51257">
    <property type="entry name" value="PROKAR_LIPOPROTEIN"/>
    <property type="match status" value="1"/>
</dbReference>
<dbReference type="Ensembl" id="ENSOSIT00000043400.1">
    <property type="protein sequence ID" value="ENSOSIP00000041202.1"/>
    <property type="gene ID" value="ENSOSIG00000020018.1"/>
</dbReference>
<keyword evidence="3" id="KW-1185">Reference proteome</keyword>
<keyword evidence="1" id="KW-0732">Signal</keyword>
<accession>A0A8C7ZBT0</accession>